<organism evidence="2 3">
    <name type="scientific">Sphingomonas insulae</name>
    <dbReference type="NCBI Taxonomy" id="424800"/>
    <lineage>
        <taxon>Bacteria</taxon>
        <taxon>Pseudomonadati</taxon>
        <taxon>Pseudomonadota</taxon>
        <taxon>Alphaproteobacteria</taxon>
        <taxon>Sphingomonadales</taxon>
        <taxon>Sphingomonadaceae</taxon>
        <taxon>Sphingomonas</taxon>
    </lineage>
</organism>
<keyword evidence="1" id="KW-0812">Transmembrane</keyword>
<name>A0ABN1HYS2_9SPHN</name>
<keyword evidence="1" id="KW-0472">Membrane</keyword>
<dbReference type="EMBL" id="BAAAES010000009">
    <property type="protein sequence ID" value="GAA0674168.1"/>
    <property type="molecule type" value="Genomic_DNA"/>
</dbReference>
<evidence type="ECO:0000256" key="1">
    <source>
        <dbReference type="SAM" id="Phobius"/>
    </source>
</evidence>
<gene>
    <name evidence="2" type="ORF">GCM10009102_27660</name>
</gene>
<feature type="transmembrane region" description="Helical" evidence="1">
    <location>
        <begin position="41"/>
        <end position="63"/>
    </location>
</feature>
<dbReference type="RefSeq" id="WP_163956798.1">
    <property type="nucleotide sequence ID" value="NZ_BAAAES010000009.1"/>
</dbReference>
<dbReference type="Proteomes" id="UP001500238">
    <property type="component" value="Unassembled WGS sequence"/>
</dbReference>
<protein>
    <submittedName>
        <fullName evidence="2">Uncharacterized protein</fullName>
    </submittedName>
</protein>
<proteinExistence type="predicted"/>
<comment type="caution">
    <text evidence="2">The sequence shown here is derived from an EMBL/GenBank/DDBJ whole genome shotgun (WGS) entry which is preliminary data.</text>
</comment>
<accession>A0ABN1HYS2</accession>
<evidence type="ECO:0000313" key="2">
    <source>
        <dbReference type="EMBL" id="GAA0674168.1"/>
    </source>
</evidence>
<evidence type="ECO:0000313" key="3">
    <source>
        <dbReference type="Proteomes" id="UP001500238"/>
    </source>
</evidence>
<sequence>MRRFADIDAIDEDPVRSGLQLVCIASYDTGRPRMTVRPISFWLYVAAGVAMIIVSAIALPFIVSRSR</sequence>
<keyword evidence="1" id="KW-1133">Transmembrane helix</keyword>
<keyword evidence="3" id="KW-1185">Reference proteome</keyword>
<reference evidence="2 3" key="1">
    <citation type="journal article" date="2019" name="Int. J. Syst. Evol. Microbiol.">
        <title>The Global Catalogue of Microorganisms (GCM) 10K type strain sequencing project: providing services to taxonomists for standard genome sequencing and annotation.</title>
        <authorList>
            <consortium name="The Broad Institute Genomics Platform"/>
            <consortium name="The Broad Institute Genome Sequencing Center for Infectious Disease"/>
            <person name="Wu L."/>
            <person name="Ma J."/>
        </authorList>
    </citation>
    <scope>NUCLEOTIDE SEQUENCE [LARGE SCALE GENOMIC DNA]</scope>
    <source>
        <strain evidence="2 3">JCM 14603</strain>
    </source>
</reference>